<dbReference type="InterPro" id="IPR013968">
    <property type="entry name" value="PKS_KR"/>
</dbReference>
<dbReference type="SMART" id="SM00822">
    <property type="entry name" value="PKS_KR"/>
    <property type="match status" value="1"/>
</dbReference>
<dbReference type="Gene3D" id="3.40.366.10">
    <property type="entry name" value="Malonyl-Coenzyme A Acyl Carrier Protein, domain 2"/>
    <property type="match status" value="1"/>
</dbReference>
<dbReference type="SUPFAM" id="SSF52151">
    <property type="entry name" value="FabD/lysophospholipase-like"/>
    <property type="match status" value="1"/>
</dbReference>
<accession>A0A6I4MUI7</accession>
<dbReference type="Pfam" id="PF00698">
    <property type="entry name" value="Acyl_transf_1"/>
    <property type="match status" value="1"/>
</dbReference>
<dbReference type="InterPro" id="IPR006162">
    <property type="entry name" value="Ppantetheine_attach_site"/>
</dbReference>
<dbReference type="SMART" id="SM00827">
    <property type="entry name" value="PKS_AT"/>
    <property type="match status" value="1"/>
</dbReference>
<reference evidence="9" key="1">
    <citation type="submission" date="2019-12" db="EMBL/GenBank/DDBJ databases">
        <title>Actinomadura physcomitrii sp. nov., a novel actinomycete isolated from moss [Physcomitrium sphaericum (Ludw) Fuernr].</title>
        <authorList>
            <person name="Zhuang X."/>
        </authorList>
    </citation>
    <scope>NUCLEOTIDE SEQUENCE [LARGE SCALE GENOMIC DNA]</scope>
    <source>
        <strain evidence="9">LD22</strain>
    </source>
</reference>
<evidence type="ECO:0000313" key="9">
    <source>
        <dbReference type="EMBL" id="MWA07594.1"/>
    </source>
</evidence>
<dbReference type="Gene3D" id="3.40.50.720">
    <property type="entry name" value="NAD(P)-binding Rossmann-like Domain"/>
    <property type="match status" value="1"/>
</dbReference>
<dbReference type="InterPro" id="IPR020807">
    <property type="entry name" value="PKS_DH"/>
</dbReference>
<feature type="domain" description="Carrier" evidence="7">
    <location>
        <begin position="1028"/>
        <end position="1106"/>
    </location>
</feature>
<dbReference type="InterPro" id="IPR009081">
    <property type="entry name" value="PP-bd_ACP"/>
</dbReference>
<evidence type="ECO:0000256" key="5">
    <source>
        <dbReference type="PROSITE-ProRule" id="PRU01363"/>
    </source>
</evidence>
<dbReference type="SUPFAM" id="SSF55048">
    <property type="entry name" value="Probable ACP-binding domain of malonyl-CoA ACP transacylase"/>
    <property type="match status" value="1"/>
</dbReference>
<dbReference type="InterPro" id="IPR049551">
    <property type="entry name" value="PKS_DH_C"/>
</dbReference>
<name>A0A6I4MUI7_9ACTN</name>
<gene>
    <name evidence="9" type="ORF">F8568_046260</name>
</gene>
<evidence type="ECO:0000256" key="3">
    <source>
        <dbReference type="ARBA" id="ARBA00022679"/>
    </source>
</evidence>
<dbReference type="Proteomes" id="UP000462055">
    <property type="component" value="Unassembled WGS sequence"/>
</dbReference>
<sequence>MADELAGASPVFAEALAEAGRALEPYVDWSLAEELRGPLERVDVVQPVSFAVNVALARLWESFGVRPDAVVGHSQGEIAAAHVAGALSLQDAARVVALRSRAIARGLAGRGGMVSLAVPVEKASSWSADGLEIAAVNGPESVVVAGGRDALDDLIGRAEAEGVRVRRIPVDYASHTSHVESIEAELADLLDGLAPRASTVPFFSTVEGRWLDTTELDGGYWYRNLRRQVRFADAVQALAEAGFRTFVEVSAHPVLMPSVQEVVDEGTSVAVGTLRRDDGGLRRFLLSLAELHVRGVPVDWSPVHSPRGGRRVPLPTYAFQRRRYWIEAADPLLDTIAPDPDTGGVIAGGRLSLGSRPWLADHTVAGRVLLPGAVFTELVVRAAAESGAAAVEELVIETPLELPEQGTVRVSVTVGEEDGSGRRPVSVHSRREPDGPWTRHVTGRVSVDVPDPAPASPQWPPAGAEPVAVDSFYADLTERGYEYGPAFRGLRAAWTREDEVFAEVELPDGVEAGGHALHPALLDAALQAANLGAAPRPADGGALLPFAWNDVALHATGATALRVHAARAGDDAVTFAITDRSGRPVAGIGSLVLRPAAVPAAGAAADALHRITWMRVRAASDAAPVAAGDVLDLTAVPAGPPADAARDLVVRAMRRIAEEPPKVVLTREGPAGAAVAGLVRTARLEAPDPITLVETDDPDAARALLPAAVASGEPELAVREGGLHAPRLARARATGEPPRLDPDGTMLITGGTGTLGGLVARHLAASHGVRHLVLAGRRGPATPGAGELADDLRAAGAEVRIVAADVSDRDALVGVLAGIPAEHPLTAVVHAAGALADGVLASLTPEQVDAVFRPKAEAAWHLHELTRDLDLAAFVLFSSGAGIFGNAGQGNYAAANGFLDGLARLRHAEGLPALSLAWGLWERASGLTGRLGEEGRDRLARGLQLALPTDDALSLLDLALRVDGEAVLVPTRLDHAALRDRAGEGTLPALLRGLVRTAPRRITTATDDAAEPGRETLADRLARLPERDQRRELVGIVRAAAEDVLGLPTGETLRADQAFKDAGFDSLTAVRMRNRLAEATGVRLAATAVFDHPTPAALAEHLRAGLGVAPRAAVPPALAELERLERALGEPPGDGALRDRIVARLDALSARLAGPAEPGADLEAATDDQLFALIDHELGQG</sequence>
<dbReference type="Gene3D" id="1.10.1200.10">
    <property type="entry name" value="ACP-like"/>
    <property type="match status" value="1"/>
</dbReference>
<evidence type="ECO:0000259" key="8">
    <source>
        <dbReference type="PROSITE" id="PS52019"/>
    </source>
</evidence>
<dbReference type="GO" id="GO:0004312">
    <property type="term" value="F:fatty acid synthase activity"/>
    <property type="evidence" value="ECO:0007669"/>
    <property type="project" value="TreeGrafter"/>
</dbReference>
<evidence type="ECO:0000259" key="7">
    <source>
        <dbReference type="PROSITE" id="PS50075"/>
    </source>
</evidence>
<dbReference type="InterPro" id="IPR001227">
    <property type="entry name" value="Ac_transferase_dom_sf"/>
</dbReference>
<dbReference type="SMART" id="SM01294">
    <property type="entry name" value="PKS_PP_betabranch"/>
    <property type="match status" value="1"/>
</dbReference>
<evidence type="ECO:0000256" key="6">
    <source>
        <dbReference type="SAM" id="MobiDB-lite"/>
    </source>
</evidence>
<dbReference type="PROSITE" id="PS50075">
    <property type="entry name" value="CARRIER"/>
    <property type="match status" value="1"/>
</dbReference>
<feature type="domain" description="PKS/mFAS DH" evidence="8">
    <location>
        <begin position="330"/>
        <end position="602"/>
    </location>
</feature>
<keyword evidence="3" id="KW-0808">Transferase</keyword>
<dbReference type="Gene3D" id="3.30.70.250">
    <property type="entry name" value="Malonyl-CoA ACP transacylase, ACP-binding"/>
    <property type="match status" value="1"/>
</dbReference>
<dbReference type="InterPro" id="IPR016036">
    <property type="entry name" value="Malonyl_transacylase_ACP-bd"/>
</dbReference>
<dbReference type="PROSITE" id="PS00012">
    <property type="entry name" value="PHOSPHOPANTETHEINE"/>
    <property type="match status" value="1"/>
</dbReference>
<dbReference type="InterPro" id="IPR049552">
    <property type="entry name" value="PKS_DH_N"/>
</dbReference>
<evidence type="ECO:0000256" key="4">
    <source>
        <dbReference type="ARBA" id="ARBA00023315"/>
    </source>
</evidence>
<comment type="caution">
    <text evidence="9">The sequence shown here is derived from an EMBL/GenBank/DDBJ whole genome shotgun (WGS) entry which is preliminary data.</text>
</comment>
<dbReference type="InterPro" id="IPR049900">
    <property type="entry name" value="PKS_mFAS_DH"/>
</dbReference>
<protein>
    <submittedName>
        <fullName evidence="9">SDR family NAD(P)-dependent oxidoreductase</fullName>
    </submittedName>
</protein>
<proteinExistence type="predicted"/>
<dbReference type="Pfam" id="PF21089">
    <property type="entry name" value="PKS_DH_N"/>
    <property type="match status" value="1"/>
</dbReference>
<dbReference type="EMBL" id="WBMS02000086">
    <property type="protein sequence ID" value="MWA07594.1"/>
    <property type="molecule type" value="Genomic_DNA"/>
</dbReference>
<dbReference type="PANTHER" id="PTHR43775:SF51">
    <property type="entry name" value="INACTIVE PHENOLPHTHIOCEROL SYNTHESIS POLYKETIDE SYNTHASE TYPE I PKS1-RELATED"/>
    <property type="match status" value="1"/>
</dbReference>
<dbReference type="Gene3D" id="3.10.129.110">
    <property type="entry name" value="Polyketide synthase dehydratase"/>
    <property type="match status" value="1"/>
</dbReference>
<keyword evidence="10" id="KW-1185">Reference proteome</keyword>
<dbReference type="GO" id="GO:0031177">
    <property type="term" value="F:phosphopantetheine binding"/>
    <property type="evidence" value="ECO:0007669"/>
    <property type="project" value="InterPro"/>
</dbReference>
<dbReference type="AlphaFoldDB" id="A0A6I4MUI7"/>
<dbReference type="GO" id="GO:0006633">
    <property type="term" value="P:fatty acid biosynthetic process"/>
    <property type="evidence" value="ECO:0007669"/>
    <property type="project" value="TreeGrafter"/>
</dbReference>
<evidence type="ECO:0000256" key="1">
    <source>
        <dbReference type="ARBA" id="ARBA00022450"/>
    </source>
</evidence>
<feature type="active site" description="Proton acceptor; for dehydratase activity" evidence="5">
    <location>
        <position position="362"/>
    </location>
</feature>
<dbReference type="CDD" id="cd08956">
    <property type="entry name" value="KR_3_FAS_SDR_x"/>
    <property type="match status" value="1"/>
</dbReference>
<dbReference type="InterPro" id="IPR036736">
    <property type="entry name" value="ACP-like_sf"/>
</dbReference>
<keyword evidence="4" id="KW-0012">Acyltransferase</keyword>
<dbReference type="SMART" id="SM00823">
    <property type="entry name" value="PKS_PP"/>
    <property type="match status" value="1"/>
</dbReference>
<dbReference type="InterPro" id="IPR050091">
    <property type="entry name" value="PKS_NRPS_Biosynth_Enz"/>
</dbReference>
<dbReference type="InterPro" id="IPR016035">
    <property type="entry name" value="Acyl_Trfase/lysoPLipase"/>
</dbReference>
<organism evidence="9 10">
    <name type="scientific">Actinomadura physcomitrii</name>
    <dbReference type="NCBI Taxonomy" id="2650748"/>
    <lineage>
        <taxon>Bacteria</taxon>
        <taxon>Bacillati</taxon>
        <taxon>Actinomycetota</taxon>
        <taxon>Actinomycetes</taxon>
        <taxon>Streptosporangiales</taxon>
        <taxon>Thermomonosporaceae</taxon>
        <taxon>Actinomadura</taxon>
    </lineage>
</organism>
<dbReference type="InterPro" id="IPR014043">
    <property type="entry name" value="Acyl_transferase_dom"/>
</dbReference>
<dbReference type="PROSITE" id="PS52019">
    <property type="entry name" value="PKS_MFAS_DH"/>
    <property type="match status" value="1"/>
</dbReference>
<feature type="region of interest" description="C-terminal hotdog fold" evidence="5">
    <location>
        <begin position="464"/>
        <end position="602"/>
    </location>
</feature>
<dbReference type="InterPro" id="IPR036291">
    <property type="entry name" value="NAD(P)-bd_dom_sf"/>
</dbReference>
<keyword evidence="2" id="KW-0597">Phosphoprotein</keyword>
<evidence type="ECO:0000256" key="2">
    <source>
        <dbReference type="ARBA" id="ARBA00022553"/>
    </source>
</evidence>
<dbReference type="InterPro" id="IPR042104">
    <property type="entry name" value="PKS_dehydratase_sf"/>
</dbReference>
<dbReference type="Pfam" id="PF08659">
    <property type="entry name" value="KR"/>
    <property type="match status" value="1"/>
</dbReference>
<dbReference type="Pfam" id="PF14765">
    <property type="entry name" value="PS-DH"/>
    <property type="match status" value="1"/>
</dbReference>
<dbReference type="SUPFAM" id="SSF47336">
    <property type="entry name" value="ACP-like"/>
    <property type="match status" value="1"/>
</dbReference>
<feature type="active site" description="Proton donor; for dehydratase activity" evidence="5">
    <location>
        <position position="523"/>
    </location>
</feature>
<dbReference type="PANTHER" id="PTHR43775">
    <property type="entry name" value="FATTY ACID SYNTHASE"/>
    <property type="match status" value="1"/>
</dbReference>
<keyword evidence="1" id="KW-0596">Phosphopantetheine</keyword>
<dbReference type="SMART" id="SM00826">
    <property type="entry name" value="PKS_DH"/>
    <property type="match status" value="1"/>
</dbReference>
<feature type="region of interest" description="N-terminal hotdog fold" evidence="5">
    <location>
        <begin position="330"/>
        <end position="452"/>
    </location>
</feature>
<dbReference type="FunFam" id="1.10.1200.10:FF:000007">
    <property type="entry name" value="Probable polyketide synthase pks17"/>
    <property type="match status" value="1"/>
</dbReference>
<dbReference type="FunFam" id="3.40.366.10:FF:000002">
    <property type="entry name" value="Probable polyketide synthase 2"/>
    <property type="match status" value="1"/>
</dbReference>
<dbReference type="SUPFAM" id="SSF51735">
    <property type="entry name" value="NAD(P)-binding Rossmann-fold domains"/>
    <property type="match status" value="2"/>
</dbReference>
<feature type="region of interest" description="Disordered" evidence="6">
    <location>
        <begin position="416"/>
        <end position="438"/>
    </location>
</feature>
<dbReference type="Pfam" id="PF00550">
    <property type="entry name" value="PP-binding"/>
    <property type="match status" value="1"/>
</dbReference>
<dbReference type="InterPro" id="IPR020806">
    <property type="entry name" value="PKS_PP-bd"/>
</dbReference>
<evidence type="ECO:0000313" key="10">
    <source>
        <dbReference type="Proteomes" id="UP000462055"/>
    </source>
</evidence>
<dbReference type="InterPro" id="IPR057326">
    <property type="entry name" value="KR_dom"/>
</dbReference>